<dbReference type="Gene3D" id="1.20.120.450">
    <property type="entry name" value="dinb family like domain"/>
    <property type="match status" value="1"/>
</dbReference>
<dbReference type="InterPro" id="IPR023774">
    <property type="entry name" value="Put_metal_dep_hydrolase_YfiT"/>
</dbReference>
<dbReference type="GO" id="GO:0008270">
    <property type="term" value="F:zinc ion binding"/>
    <property type="evidence" value="ECO:0007669"/>
    <property type="project" value="UniProtKB-UniRule"/>
</dbReference>
<gene>
    <name evidence="7" type="ORF">CR203_08890</name>
</gene>
<dbReference type="Pfam" id="PF12867">
    <property type="entry name" value="DinB_2"/>
    <property type="match status" value="1"/>
</dbReference>
<dbReference type="InterPro" id="IPR034660">
    <property type="entry name" value="DinB/YfiT-like"/>
</dbReference>
<evidence type="ECO:0000259" key="6">
    <source>
        <dbReference type="Pfam" id="PF12867"/>
    </source>
</evidence>
<proteinExistence type="inferred from homology"/>
<keyword evidence="1 5" id="KW-0963">Cytoplasm</keyword>
<dbReference type="EC" id="3.-.-.-" evidence="5"/>
<comment type="caution">
    <text evidence="7">The sequence shown here is derived from an EMBL/GenBank/DDBJ whole genome shotgun (WGS) entry which is preliminary data.</text>
</comment>
<dbReference type="NCBIfam" id="NF009807">
    <property type="entry name" value="PRK13291.1"/>
    <property type="match status" value="1"/>
</dbReference>
<dbReference type="GO" id="GO:0005737">
    <property type="term" value="C:cytoplasm"/>
    <property type="evidence" value="ECO:0007669"/>
    <property type="project" value="UniProtKB-SubCell"/>
</dbReference>
<organism evidence="7 8">
    <name type="scientific">Salipaludibacillus neizhouensis</name>
    <dbReference type="NCBI Taxonomy" id="885475"/>
    <lineage>
        <taxon>Bacteria</taxon>
        <taxon>Bacillati</taxon>
        <taxon>Bacillota</taxon>
        <taxon>Bacilli</taxon>
        <taxon>Bacillales</taxon>
        <taxon>Bacillaceae</taxon>
    </lineage>
</organism>
<evidence type="ECO:0000256" key="2">
    <source>
        <dbReference type="ARBA" id="ARBA00022723"/>
    </source>
</evidence>
<comment type="subunit">
    <text evidence="5">Homodimer.</text>
</comment>
<accession>A0A3A9KA89</accession>
<feature type="binding site" evidence="5">
    <location>
        <position position="155"/>
    </location>
    <ligand>
        <name>Zn(2+)</name>
        <dbReference type="ChEBI" id="CHEBI:29105"/>
    </ligand>
</feature>
<dbReference type="EMBL" id="PDOE01000003">
    <property type="protein sequence ID" value="RKL67462.1"/>
    <property type="molecule type" value="Genomic_DNA"/>
</dbReference>
<evidence type="ECO:0000313" key="7">
    <source>
        <dbReference type="EMBL" id="RKL67462.1"/>
    </source>
</evidence>
<evidence type="ECO:0000256" key="5">
    <source>
        <dbReference type="HAMAP-Rule" id="MF_01256"/>
    </source>
</evidence>
<comment type="similarity">
    <text evidence="5">Belongs to the metal hydrolase YfiT family.</text>
</comment>
<evidence type="ECO:0000256" key="4">
    <source>
        <dbReference type="ARBA" id="ARBA00022833"/>
    </source>
</evidence>
<dbReference type="HAMAP" id="MF_01256">
    <property type="entry name" value="YfiT_hydrol"/>
    <property type="match status" value="1"/>
</dbReference>
<protein>
    <recommendedName>
        <fullName evidence="5">Putative metal-dependent hydrolase CR203_08890</fullName>
        <ecNumber evidence="5">3.-.-.-</ecNumber>
    </recommendedName>
</protein>
<keyword evidence="3 5" id="KW-0378">Hydrolase</keyword>
<dbReference type="SUPFAM" id="SSF109854">
    <property type="entry name" value="DinB/YfiT-like putative metalloenzymes"/>
    <property type="match status" value="1"/>
</dbReference>
<dbReference type="GO" id="GO:0016787">
    <property type="term" value="F:hydrolase activity"/>
    <property type="evidence" value="ECO:0007669"/>
    <property type="project" value="UniProtKB-UniRule"/>
</dbReference>
<comment type="function">
    <text evidence="5">Possible metal-dependent hydrolase.</text>
</comment>
<keyword evidence="4 5" id="KW-0862">Zinc</keyword>
<feature type="binding site" evidence="5">
    <location>
        <position position="64"/>
    </location>
    <ligand>
        <name>Zn(2+)</name>
        <dbReference type="ChEBI" id="CHEBI:29105"/>
    </ligand>
</feature>
<dbReference type="OrthoDB" id="9796039at2"/>
<evidence type="ECO:0000313" key="8">
    <source>
        <dbReference type="Proteomes" id="UP000281498"/>
    </source>
</evidence>
<sequence length="173" mass="20305">MDLRYPIGEFEFRDDVTMEVVQTWISEIDMVPVKLREAVDGLNDQQLDTPYRQGGWTIRQVVHHMADSHINAYMRVKLALTENKPTIMPYEEAKWAELPDSEMPIDVSLTLLFALHQRWVTLLQSLEPSDLEKTFYHPESGEMKLGINIGNYSWHGRHHISHITTLRERNGWY</sequence>
<comment type="cofactor">
    <cofactor evidence="5">
        <name>Zn(2+)</name>
        <dbReference type="ChEBI" id="CHEBI:29105"/>
    </cofactor>
    <text evidence="5">Binds 1 zinc ion per subunit.</text>
</comment>
<evidence type="ECO:0000256" key="3">
    <source>
        <dbReference type="ARBA" id="ARBA00022801"/>
    </source>
</evidence>
<feature type="domain" description="DinB-like" evidence="6">
    <location>
        <begin position="30"/>
        <end position="163"/>
    </location>
</feature>
<evidence type="ECO:0000256" key="1">
    <source>
        <dbReference type="ARBA" id="ARBA00022490"/>
    </source>
</evidence>
<reference evidence="7 8" key="1">
    <citation type="submission" date="2017-10" db="EMBL/GenBank/DDBJ databases">
        <title>Bacillus sp. nov., a halophilic bacterium isolated from a Keqin Lake.</title>
        <authorList>
            <person name="Wang H."/>
        </authorList>
    </citation>
    <scope>NUCLEOTIDE SEQUENCE [LARGE SCALE GENOMIC DNA]</scope>
    <source>
        <strain evidence="7 8">KCTC 13187</strain>
    </source>
</reference>
<dbReference type="RefSeq" id="WP_110935374.1">
    <property type="nucleotide sequence ID" value="NZ_KZ614146.1"/>
</dbReference>
<keyword evidence="2 5" id="KW-0479">Metal-binding</keyword>
<name>A0A3A9KA89_9BACI</name>
<dbReference type="AlphaFoldDB" id="A0A3A9KA89"/>
<dbReference type="Proteomes" id="UP000281498">
    <property type="component" value="Unassembled WGS sequence"/>
</dbReference>
<comment type="subcellular location">
    <subcellularLocation>
        <location evidence="5">Cytoplasm</location>
    </subcellularLocation>
</comment>
<dbReference type="InterPro" id="IPR024775">
    <property type="entry name" value="DinB-like"/>
</dbReference>
<feature type="binding site" evidence="5">
    <location>
        <position position="159"/>
    </location>
    <ligand>
        <name>Zn(2+)</name>
        <dbReference type="ChEBI" id="CHEBI:29105"/>
    </ligand>
</feature>
<keyword evidence="8" id="KW-1185">Reference proteome</keyword>